<proteinExistence type="predicted"/>
<comment type="caution">
    <text evidence="1">The sequence shown here is derived from an EMBL/GenBank/DDBJ whole genome shotgun (WGS) entry which is preliminary data.</text>
</comment>
<dbReference type="Proteomes" id="UP001623592">
    <property type="component" value="Unassembled WGS sequence"/>
</dbReference>
<dbReference type="EMBL" id="JBJIAA010000013">
    <property type="protein sequence ID" value="MFL0251966.1"/>
    <property type="molecule type" value="Genomic_DNA"/>
</dbReference>
<reference evidence="1 2" key="1">
    <citation type="submission" date="2024-11" db="EMBL/GenBank/DDBJ databases">
        <authorList>
            <person name="Heng Y.C."/>
            <person name="Lim A.C.H."/>
            <person name="Lee J.K.Y."/>
            <person name="Kittelmann S."/>
        </authorList>
    </citation>
    <scope>NUCLEOTIDE SEQUENCE [LARGE SCALE GENOMIC DNA]</scope>
    <source>
        <strain evidence="1 2">WILCCON 0114</strain>
    </source>
</reference>
<evidence type="ECO:0000313" key="1">
    <source>
        <dbReference type="EMBL" id="MFL0251966.1"/>
    </source>
</evidence>
<sequence length="81" mass="10140">MPHKNHTNDYIKDKLQLKDNEIYPIELTIEKLKNFQIVSRPKKWFKLIPKEENEIYYKKLEEFLSYYDKKPNKKVQLYYKK</sequence>
<keyword evidence="2" id="KW-1185">Reference proteome</keyword>
<organism evidence="1 2">
    <name type="scientific">Clostridium neuense</name>
    <dbReference type="NCBI Taxonomy" id="1728934"/>
    <lineage>
        <taxon>Bacteria</taxon>
        <taxon>Bacillati</taxon>
        <taxon>Bacillota</taxon>
        <taxon>Clostridia</taxon>
        <taxon>Eubacteriales</taxon>
        <taxon>Clostridiaceae</taxon>
        <taxon>Clostridium</taxon>
    </lineage>
</organism>
<evidence type="ECO:0000313" key="2">
    <source>
        <dbReference type="Proteomes" id="UP001623592"/>
    </source>
</evidence>
<gene>
    <name evidence="1" type="ORF">ACJDT4_16220</name>
</gene>
<accession>A0ABW8TIE6</accession>
<protein>
    <submittedName>
        <fullName evidence="1">Uncharacterized protein</fullName>
    </submittedName>
</protein>
<name>A0ABW8TIE6_9CLOT</name>